<keyword evidence="1" id="KW-1133">Transmembrane helix</keyword>
<feature type="transmembrane region" description="Helical" evidence="1">
    <location>
        <begin position="6"/>
        <end position="27"/>
    </location>
</feature>
<name>A0A2H1VB67_SPOFR</name>
<dbReference type="EMBL" id="ODYU01001441">
    <property type="protein sequence ID" value="SOQ37632.1"/>
    <property type="molecule type" value="Genomic_DNA"/>
</dbReference>
<sequence length="28" mass="3213">MQKFVVVALTIGMLYHTIHIYLPNLIAI</sequence>
<accession>A0A2H1VB67</accession>
<keyword evidence="1" id="KW-0472">Membrane</keyword>
<proteinExistence type="predicted"/>
<protein>
    <submittedName>
        <fullName evidence="2">SFRICE_033578</fullName>
    </submittedName>
</protein>
<dbReference type="AlphaFoldDB" id="A0A2H1VB67"/>
<keyword evidence="1" id="KW-0812">Transmembrane</keyword>
<organism evidence="2">
    <name type="scientific">Spodoptera frugiperda</name>
    <name type="common">Fall armyworm</name>
    <dbReference type="NCBI Taxonomy" id="7108"/>
    <lineage>
        <taxon>Eukaryota</taxon>
        <taxon>Metazoa</taxon>
        <taxon>Ecdysozoa</taxon>
        <taxon>Arthropoda</taxon>
        <taxon>Hexapoda</taxon>
        <taxon>Insecta</taxon>
        <taxon>Pterygota</taxon>
        <taxon>Neoptera</taxon>
        <taxon>Endopterygota</taxon>
        <taxon>Lepidoptera</taxon>
        <taxon>Glossata</taxon>
        <taxon>Ditrysia</taxon>
        <taxon>Noctuoidea</taxon>
        <taxon>Noctuidae</taxon>
        <taxon>Amphipyrinae</taxon>
        <taxon>Spodoptera</taxon>
    </lineage>
</organism>
<evidence type="ECO:0000256" key="1">
    <source>
        <dbReference type="SAM" id="Phobius"/>
    </source>
</evidence>
<reference evidence="2" key="1">
    <citation type="submission" date="2016-07" db="EMBL/GenBank/DDBJ databases">
        <authorList>
            <person name="Bretaudeau A."/>
        </authorList>
    </citation>
    <scope>NUCLEOTIDE SEQUENCE</scope>
    <source>
        <strain evidence="2">Rice</strain>
        <tissue evidence="2">Whole body</tissue>
    </source>
</reference>
<gene>
    <name evidence="2" type="ORF">SFRICE_033578</name>
</gene>
<evidence type="ECO:0000313" key="2">
    <source>
        <dbReference type="EMBL" id="SOQ37632.1"/>
    </source>
</evidence>